<geneLocation type="mitochondrion" evidence="2"/>
<accession>A0A2U8XCA1</accession>
<evidence type="ECO:0000313" key="2">
    <source>
        <dbReference type="EMBL" id="AWN56328.1"/>
    </source>
</evidence>
<keyword evidence="1" id="KW-0812">Transmembrane</keyword>
<keyword evidence="2" id="KW-0496">Mitochondrion</keyword>
<feature type="transmembrane region" description="Helical" evidence="1">
    <location>
        <begin position="7"/>
        <end position="31"/>
    </location>
</feature>
<dbReference type="AlphaFoldDB" id="A0A2U8XCA1"/>
<keyword evidence="1" id="KW-1133">Transmembrane helix</keyword>
<dbReference type="EMBL" id="MG253276">
    <property type="protein sequence ID" value="AWN56328.1"/>
    <property type="molecule type" value="Genomic_DNA"/>
</dbReference>
<proteinExistence type="predicted"/>
<reference evidence="2" key="1">
    <citation type="submission" date="2017-10" db="EMBL/GenBank/DDBJ databases">
        <title>Mitogenomes of tropical arthropods.</title>
        <authorList>
            <person name="Pires Paula D."/>
            <person name="Coiti Togawa R."/>
        </authorList>
    </citation>
    <scope>NUCLEOTIDE SEQUENCE</scope>
</reference>
<keyword evidence="1" id="KW-0472">Membrane</keyword>
<evidence type="ECO:0000256" key="1">
    <source>
        <dbReference type="SAM" id="Phobius"/>
    </source>
</evidence>
<sequence length="51" mass="6453">MPQMMPMLWMIMFCVTMFMLFLIIIFLYFFYTPRPLLTCPLSKNIYWTWTW</sequence>
<protein>
    <submittedName>
        <fullName evidence="2">ATP synthase F0 subunit 8</fullName>
    </submittedName>
</protein>
<name>A0A2U8XCA1_9HYME</name>
<organism evidence="2">
    <name type="scientific">Pheidole flavens</name>
    <dbReference type="NCBI Taxonomy" id="458933"/>
    <lineage>
        <taxon>Eukaryota</taxon>
        <taxon>Metazoa</taxon>
        <taxon>Ecdysozoa</taxon>
        <taxon>Arthropoda</taxon>
        <taxon>Hexapoda</taxon>
        <taxon>Insecta</taxon>
        <taxon>Pterygota</taxon>
        <taxon>Neoptera</taxon>
        <taxon>Endopterygota</taxon>
        <taxon>Hymenoptera</taxon>
        <taxon>Apocrita</taxon>
        <taxon>Aculeata</taxon>
        <taxon>Formicoidea</taxon>
        <taxon>Formicidae</taxon>
        <taxon>Myrmicinae</taxon>
        <taxon>Pheidole</taxon>
    </lineage>
</organism>